<evidence type="ECO:0000256" key="4">
    <source>
        <dbReference type="PROSITE-ProRule" id="PRU00035"/>
    </source>
</evidence>
<evidence type="ECO:0000313" key="7">
    <source>
        <dbReference type="EMBL" id="EAY16856.1"/>
    </source>
</evidence>
<dbReference type="SMART" id="SM00297">
    <property type="entry name" value="BROMO"/>
    <property type="match status" value="1"/>
</dbReference>
<dbReference type="InterPro" id="IPR001487">
    <property type="entry name" value="Bromodomain"/>
</dbReference>
<feature type="compositionally biased region" description="Basic and acidic residues" evidence="5">
    <location>
        <begin position="177"/>
        <end position="186"/>
    </location>
</feature>
<dbReference type="AlphaFoldDB" id="A2DRQ9"/>
<evidence type="ECO:0000313" key="8">
    <source>
        <dbReference type="Proteomes" id="UP000001542"/>
    </source>
</evidence>
<dbReference type="GO" id="GO:0006357">
    <property type="term" value="P:regulation of transcription by RNA polymerase II"/>
    <property type="evidence" value="ECO:0000318"/>
    <property type="project" value="GO_Central"/>
</dbReference>
<feature type="region of interest" description="Disordered" evidence="5">
    <location>
        <begin position="152"/>
        <end position="194"/>
    </location>
</feature>
<accession>A2DRQ9</accession>
<dbReference type="eggNOG" id="KOG1474">
    <property type="taxonomic scope" value="Eukaryota"/>
</dbReference>
<dbReference type="VEuPathDB" id="TrichDB:TVAGG3_0979150"/>
<dbReference type="InterPro" id="IPR027353">
    <property type="entry name" value="NET_dom"/>
</dbReference>
<evidence type="ECO:0000256" key="1">
    <source>
        <dbReference type="ARBA" id="ARBA00023015"/>
    </source>
</evidence>
<evidence type="ECO:0000256" key="2">
    <source>
        <dbReference type="ARBA" id="ARBA00023117"/>
    </source>
</evidence>
<organism evidence="7 8">
    <name type="scientific">Trichomonas vaginalis (strain ATCC PRA-98 / G3)</name>
    <dbReference type="NCBI Taxonomy" id="412133"/>
    <lineage>
        <taxon>Eukaryota</taxon>
        <taxon>Metamonada</taxon>
        <taxon>Parabasalia</taxon>
        <taxon>Trichomonadida</taxon>
        <taxon>Trichomonadidae</taxon>
        <taxon>Trichomonas</taxon>
    </lineage>
</organism>
<dbReference type="SUPFAM" id="SSF47370">
    <property type="entry name" value="Bromodomain"/>
    <property type="match status" value="1"/>
</dbReference>
<dbReference type="SMR" id="A2DRQ9"/>
<sequence>MNDFERQATLKITTQLMEYKIACVFCEPIDLNSPDFADYARYIKQPMDLLTVKNKILSNSYSSADQWKADVDLVFSNAILYYRKTDTLHILAEQMKFWFNNLLEKYPVNPSKWQEALERASYSYMKLLINTKSCRPTFPNKILQITNPTDEYVPPAIEDTPPQKQYRKQEPPSVEVPAEKPRKLPKEQPVVNGPMNESEKLKLAKAIREITDEAKLVTILTLLQAKEPAFGITENSSISLNQLQVGTLRELRNLVRSF</sequence>
<dbReference type="GO" id="GO:0000785">
    <property type="term" value="C:chromatin"/>
    <property type="evidence" value="ECO:0000318"/>
    <property type="project" value="GO_Central"/>
</dbReference>
<evidence type="ECO:0000256" key="5">
    <source>
        <dbReference type="SAM" id="MobiDB-lite"/>
    </source>
</evidence>
<reference evidence="7" key="1">
    <citation type="submission" date="2006-10" db="EMBL/GenBank/DDBJ databases">
        <authorList>
            <person name="Amadeo P."/>
            <person name="Zhao Q."/>
            <person name="Wortman J."/>
            <person name="Fraser-Liggett C."/>
            <person name="Carlton J."/>
        </authorList>
    </citation>
    <scope>NUCLEOTIDE SEQUENCE</scope>
    <source>
        <strain evidence="7">G3</strain>
    </source>
</reference>
<dbReference type="OrthoDB" id="21449at2759"/>
<keyword evidence="3" id="KW-0804">Transcription</keyword>
<dbReference type="Pfam" id="PF00439">
    <property type="entry name" value="Bromodomain"/>
    <property type="match status" value="1"/>
</dbReference>
<dbReference type="InterPro" id="IPR038336">
    <property type="entry name" value="NET_sf"/>
</dbReference>
<dbReference type="InParanoid" id="A2DRQ9"/>
<evidence type="ECO:0000259" key="6">
    <source>
        <dbReference type="PROSITE" id="PS50014"/>
    </source>
</evidence>
<dbReference type="Proteomes" id="UP000001542">
    <property type="component" value="Unassembled WGS sequence"/>
</dbReference>
<protein>
    <submittedName>
        <fullName evidence="7">Bromodomain containing protein</fullName>
    </submittedName>
</protein>
<dbReference type="PANTHER" id="PTHR45926">
    <property type="entry name" value="OSJNBA0053K19.4 PROTEIN"/>
    <property type="match status" value="1"/>
</dbReference>
<dbReference type="EMBL" id="DS113237">
    <property type="protein sequence ID" value="EAY16856.1"/>
    <property type="molecule type" value="Genomic_DNA"/>
</dbReference>
<evidence type="ECO:0000256" key="3">
    <source>
        <dbReference type="ARBA" id="ARBA00023163"/>
    </source>
</evidence>
<dbReference type="GO" id="GO:0003682">
    <property type="term" value="F:chromatin binding"/>
    <property type="evidence" value="ECO:0000318"/>
    <property type="project" value="GO_Central"/>
</dbReference>
<proteinExistence type="predicted"/>
<dbReference type="GO" id="GO:0006338">
    <property type="term" value="P:chromatin remodeling"/>
    <property type="evidence" value="ECO:0000318"/>
    <property type="project" value="GO_Central"/>
</dbReference>
<dbReference type="VEuPathDB" id="TrichDB:TVAG_150070"/>
<dbReference type="Gene3D" id="1.20.1270.220">
    <property type="match status" value="1"/>
</dbReference>
<dbReference type="PROSITE" id="PS50014">
    <property type="entry name" value="BROMODOMAIN_2"/>
    <property type="match status" value="1"/>
</dbReference>
<dbReference type="InterPro" id="IPR036427">
    <property type="entry name" value="Bromodomain-like_sf"/>
</dbReference>
<dbReference type="Gene3D" id="1.20.920.10">
    <property type="entry name" value="Bromodomain-like"/>
    <property type="match status" value="1"/>
</dbReference>
<keyword evidence="2 4" id="KW-0103">Bromodomain</keyword>
<dbReference type="Pfam" id="PF17035">
    <property type="entry name" value="BET"/>
    <property type="match status" value="1"/>
</dbReference>
<dbReference type="GO" id="GO:0005634">
    <property type="term" value="C:nucleus"/>
    <property type="evidence" value="ECO:0000318"/>
    <property type="project" value="GO_Central"/>
</dbReference>
<keyword evidence="1" id="KW-0805">Transcription regulation</keyword>
<name>A2DRQ9_TRIV3</name>
<gene>
    <name evidence="7" type="ORF">TVAG_150070</name>
</gene>
<reference evidence="7" key="2">
    <citation type="journal article" date="2007" name="Science">
        <title>Draft genome sequence of the sexually transmitted pathogen Trichomonas vaginalis.</title>
        <authorList>
            <person name="Carlton J.M."/>
            <person name="Hirt R.P."/>
            <person name="Silva J.C."/>
            <person name="Delcher A.L."/>
            <person name="Schatz M."/>
            <person name="Zhao Q."/>
            <person name="Wortman J.R."/>
            <person name="Bidwell S.L."/>
            <person name="Alsmark U.C.M."/>
            <person name="Besteiro S."/>
            <person name="Sicheritz-Ponten T."/>
            <person name="Noel C.J."/>
            <person name="Dacks J.B."/>
            <person name="Foster P.G."/>
            <person name="Simillion C."/>
            <person name="Van de Peer Y."/>
            <person name="Miranda-Saavedra D."/>
            <person name="Barton G.J."/>
            <person name="Westrop G.D."/>
            <person name="Mueller S."/>
            <person name="Dessi D."/>
            <person name="Fiori P.L."/>
            <person name="Ren Q."/>
            <person name="Paulsen I."/>
            <person name="Zhang H."/>
            <person name="Bastida-Corcuera F.D."/>
            <person name="Simoes-Barbosa A."/>
            <person name="Brown M.T."/>
            <person name="Hayes R.D."/>
            <person name="Mukherjee M."/>
            <person name="Okumura C.Y."/>
            <person name="Schneider R."/>
            <person name="Smith A.J."/>
            <person name="Vanacova S."/>
            <person name="Villalvazo M."/>
            <person name="Haas B.J."/>
            <person name="Pertea M."/>
            <person name="Feldblyum T.V."/>
            <person name="Utterback T.R."/>
            <person name="Shu C.L."/>
            <person name="Osoegawa K."/>
            <person name="de Jong P.J."/>
            <person name="Hrdy I."/>
            <person name="Horvathova L."/>
            <person name="Zubacova Z."/>
            <person name="Dolezal P."/>
            <person name="Malik S.B."/>
            <person name="Logsdon J.M. Jr."/>
            <person name="Henze K."/>
            <person name="Gupta A."/>
            <person name="Wang C.C."/>
            <person name="Dunne R.L."/>
            <person name="Upcroft J.A."/>
            <person name="Upcroft P."/>
            <person name="White O."/>
            <person name="Salzberg S.L."/>
            <person name="Tang P."/>
            <person name="Chiu C.-H."/>
            <person name="Lee Y.-S."/>
            <person name="Embley T.M."/>
            <person name="Coombs G.H."/>
            <person name="Mottram J.C."/>
            <person name="Tachezy J."/>
            <person name="Fraser-Liggett C.M."/>
            <person name="Johnson P.J."/>
        </authorList>
    </citation>
    <scope>NUCLEOTIDE SEQUENCE [LARGE SCALE GENOMIC DNA]</scope>
    <source>
        <strain evidence="7">G3</strain>
    </source>
</reference>
<dbReference type="STRING" id="5722.A2DRQ9"/>
<dbReference type="KEGG" id="tva:4774872"/>
<feature type="domain" description="Bromo" evidence="6">
    <location>
        <begin position="17"/>
        <end position="89"/>
    </location>
</feature>
<dbReference type="PRINTS" id="PR00503">
    <property type="entry name" value="BROMODOMAIN"/>
</dbReference>
<keyword evidence="8" id="KW-1185">Reference proteome</keyword>
<dbReference type="RefSeq" id="XP_001329079.1">
    <property type="nucleotide sequence ID" value="XM_001329044.1"/>
</dbReference>
<dbReference type="GO" id="GO:0042393">
    <property type="term" value="F:histone binding"/>
    <property type="evidence" value="ECO:0000318"/>
    <property type="project" value="GO_Central"/>
</dbReference>
<dbReference type="GO" id="GO:0004674">
    <property type="term" value="F:protein serine/threonine kinase activity"/>
    <property type="evidence" value="ECO:0000318"/>
    <property type="project" value="GO_Central"/>
</dbReference>